<evidence type="ECO:0000313" key="4">
    <source>
        <dbReference type="Proteomes" id="UP000219422"/>
    </source>
</evidence>
<dbReference type="EMBL" id="CP023741">
    <property type="protein sequence ID" value="ATI79437.1"/>
    <property type="molecule type" value="Genomic_DNA"/>
</dbReference>
<evidence type="ECO:0000256" key="1">
    <source>
        <dbReference type="SAM" id="MobiDB-lite"/>
    </source>
</evidence>
<evidence type="ECO:0000259" key="2">
    <source>
        <dbReference type="Pfam" id="PF04606"/>
    </source>
</evidence>
<dbReference type="AlphaFoldDB" id="A0A291MWG9"/>
<dbReference type="Pfam" id="PF04606">
    <property type="entry name" value="Ogr_Delta"/>
    <property type="match status" value="1"/>
</dbReference>
<reference evidence="3 4" key="1">
    <citation type="submission" date="2017-10" db="EMBL/GenBank/DDBJ databases">
        <title>Sphingobium yanoikuyae S72.</title>
        <authorList>
            <person name="Sanchez E."/>
            <person name="Bustos P."/>
            <person name="Mendoza P."/>
            <person name="Guo X."/>
            <person name="Mendoza A."/>
        </authorList>
    </citation>
    <scope>NUCLEOTIDE SEQUENCE [LARGE SCALE GENOMIC DNA]</scope>
    <source>
        <strain evidence="3 4">S72</strain>
    </source>
</reference>
<sequence length="111" mass="12542">MSKGQRPQTNVSGERPRMASVDCPCCGQRAFARQIGKRTLLYREVYYHCRDVRDCGHEFVVGISALRTTRASRWPKPLEMLPMTTWRAAANDRAANDDDPPSEPNADMLTS</sequence>
<proteinExistence type="predicted"/>
<feature type="domain" description="Zinc finger Ogr/Delta-type" evidence="2">
    <location>
        <begin position="23"/>
        <end position="67"/>
    </location>
</feature>
<gene>
    <name evidence="3" type="ORF">A6768_04960</name>
</gene>
<name>A0A291MWG9_SPHYA</name>
<dbReference type="InterPro" id="IPR007684">
    <property type="entry name" value="Znf_Ogr/Delta"/>
</dbReference>
<dbReference type="Proteomes" id="UP000219422">
    <property type="component" value="Chromosome"/>
</dbReference>
<accession>A0A291MWG9</accession>
<evidence type="ECO:0000313" key="3">
    <source>
        <dbReference type="EMBL" id="ATI79437.1"/>
    </source>
</evidence>
<organism evidence="3 4">
    <name type="scientific">Sphingobium yanoikuyae</name>
    <name type="common">Sphingomonas yanoikuyae</name>
    <dbReference type="NCBI Taxonomy" id="13690"/>
    <lineage>
        <taxon>Bacteria</taxon>
        <taxon>Pseudomonadati</taxon>
        <taxon>Pseudomonadota</taxon>
        <taxon>Alphaproteobacteria</taxon>
        <taxon>Sphingomonadales</taxon>
        <taxon>Sphingomonadaceae</taxon>
        <taxon>Sphingobium</taxon>
    </lineage>
</organism>
<feature type="region of interest" description="Disordered" evidence="1">
    <location>
        <begin position="89"/>
        <end position="111"/>
    </location>
</feature>
<dbReference type="KEGG" id="sya:A6768_04960"/>
<protein>
    <submittedName>
        <fullName evidence="3">Transcriptional regulator</fullName>
    </submittedName>
</protein>